<proteinExistence type="predicted"/>
<dbReference type="InterPro" id="IPR003615">
    <property type="entry name" value="HNH_nuc"/>
</dbReference>
<feature type="domain" description="HNH nuclease" evidence="1">
    <location>
        <begin position="10"/>
        <end position="53"/>
    </location>
</feature>
<keyword evidence="3" id="KW-1185">Reference proteome</keyword>
<dbReference type="Gene3D" id="3.90.75.20">
    <property type="match status" value="1"/>
</dbReference>
<name>A0ABW6P5W8_9NOCA</name>
<evidence type="ECO:0000313" key="3">
    <source>
        <dbReference type="Proteomes" id="UP001601442"/>
    </source>
</evidence>
<dbReference type="RefSeq" id="WP_387396738.1">
    <property type="nucleotide sequence ID" value="NZ_JBIAMT010000003.1"/>
</dbReference>
<accession>A0ABW6P5W8</accession>
<reference evidence="2 3" key="1">
    <citation type="submission" date="2024-10" db="EMBL/GenBank/DDBJ databases">
        <title>The Natural Products Discovery Center: Release of the First 8490 Sequenced Strains for Exploring Actinobacteria Biosynthetic Diversity.</title>
        <authorList>
            <person name="Kalkreuter E."/>
            <person name="Kautsar S.A."/>
            <person name="Yang D."/>
            <person name="Bader C.D."/>
            <person name="Teijaro C.N."/>
            <person name="Fluegel L."/>
            <person name="Davis C.M."/>
            <person name="Simpson J.R."/>
            <person name="Lauterbach L."/>
            <person name="Steele A.D."/>
            <person name="Gui C."/>
            <person name="Meng S."/>
            <person name="Li G."/>
            <person name="Viehrig K."/>
            <person name="Ye F."/>
            <person name="Su P."/>
            <person name="Kiefer A.F."/>
            <person name="Nichols A."/>
            <person name="Cepeda A.J."/>
            <person name="Yan W."/>
            <person name="Fan B."/>
            <person name="Jiang Y."/>
            <person name="Adhikari A."/>
            <person name="Zheng C.-J."/>
            <person name="Schuster L."/>
            <person name="Cowan T.M."/>
            <person name="Smanski M.J."/>
            <person name="Chevrette M.G."/>
            <person name="De Carvalho L.P.S."/>
            <person name="Shen B."/>
        </authorList>
    </citation>
    <scope>NUCLEOTIDE SEQUENCE [LARGE SCALE GENOMIC DNA]</scope>
    <source>
        <strain evidence="2 3">NPDC004119</strain>
    </source>
</reference>
<evidence type="ECO:0000259" key="1">
    <source>
        <dbReference type="Pfam" id="PF13392"/>
    </source>
</evidence>
<keyword evidence="2" id="KW-0540">Nuclease</keyword>
<protein>
    <submittedName>
        <fullName evidence="2">HNH endonuclease signature motif containing protein</fullName>
        <ecNumber evidence="2">3.1.-.-</ecNumber>
    </submittedName>
</protein>
<dbReference type="GO" id="GO:0004519">
    <property type="term" value="F:endonuclease activity"/>
    <property type="evidence" value="ECO:0007669"/>
    <property type="project" value="UniProtKB-KW"/>
</dbReference>
<comment type="caution">
    <text evidence="2">The sequence shown here is derived from an EMBL/GenBank/DDBJ whole genome shotgun (WGS) entry which is preliminary data.</text>
</comment>
<dbReference type="InterPro" id="IPR044925">
    <property type="entry name" value="His-Me_finger_sf"/>
</dbReference>
<keyword evidence="2" id="KW-0378">Hydrolase</keyword>
<evidence type="ECO:0000313" key="2">
    <source>
        <dbReference type="EMBL" id="MFF0498524.1"/>
    </source>
</evidence>
<dbReference type="Proteomes" id="UP001601442">
    <property type="component" value="Unassembled WGS sequence"/>
</dbReference>
<dbReference type="Pfam" id="PF13392">
    <property type="entry name" value="HNH_3"/>
    <property type="match status" value="1"/>
</dbReference>
<dbReference type="GO" id="GO:0016787">
    <property type="term" value="F:hydrolase activity"/>
    <property type="evidence" value="ECO:0007669"/>
    <property type="project" value="UniProtKB-KW"/>
</dbReference>
<dbReference type="EMBL" id="JBIAMT010000003">
    <property type="protein sequence ID" value="MFF0498524.1"/>
    <property type="molecule type" value="Genomic_DNA"/>
</dbReference>
<sequence>MFSVGSEHFLAHRVSYEKYIGPIPAGLHIRHKNDMPLDVNPHNLIPGTPAQNSQDKVARGRQLKGCDHHQAKLTESDVISARNEYYVGRISQAQLARRYGVNSATMRSAILGLTWKHLPGVPGR</sequence>
<gene>
    <name evidence="2" type="ORF">ACFYU5_19115</name>
</gene>
<keyword evidence="2" id="KW-0255">Endonuclease</keyword>
<dbReference type="SUPFAM" id="SSF54060">
    <property type="entry name" value="His-Me finger endonucleases"/>
    <property type="match status" value="1"/>
</dbReference>
<organism evidence="2 3">
    <name type="scientific">Nocardia aobensis</name>
    <dbReference type="NCBI Taxonomy" id="257277"/>
    <lineage>
        <taxon>Bacteria</taxon>
        <taxon>Bacillati</taxon>
        <taxon>Actinomycetota</taxon>
        <taxon>Actinomycetes</taxon>
        <taxon>Mycobacteriales</taxon>
        <taxon>Nocardiaceae</taxon>
        <taxon>Nocardia</taxon>
    </lineage>
</organism>
<dbReference type="EC" id="3.1.-.-" evidence="2"/>